<reference evidence="2 3" key="1">
    <citation type="submission" date="2019-05" db="EMBL/GenBank/DDBJ databases">
        <title>Another draft genome of Portunus trituberculatus and its Hox gene families provides insights of decapod evolution.</title>
        <authorList>
            <person name="Jeong J.-H."/>
            <person name="Song I."/>
            <person name="Kim S."/>
            <person name="Choi T."/>
            <person name="Kim D."/>
            <person name="Ryu S."/>
            <person name="Kim W."/>
        </authorList>
    </citation>
    <scope>NUCLEOTIDE SEQUENCE [LARGE SCALE GENOMIC DNA]</scope>
    <source>
        <tissue evidence="2">Muscle</tissue>
    </source>
</reference>
<dbReference type="AlphaFoldDB" id="A0A5B7JJ68"/>
<protein>
    <submittedName>
        <fullName evidence="2">Uncharacterized protein</fullName>
    </submittedName>
</protein>
<proteinExistence type="predicted"/>
<comment type="caution">
    <text evidence="2">The sequence shown here is derived from an EMBL/GenBank/DDBJ whole genome shotgun (WGS) entry which is preliminary data.</text>
</comment>
<sequence length="96" mass="10769">MGFQLGHTLNSIPQFTRPSPLFFTHSFLPPLLHSPTHSPNPATHYHNCQILHHPRSYAHKFSPTCPELLPPSHWLTPFSRPPPSRHTLNGIPSGGL</sequence>
<name>A0A5B7JJ68_PORTR</name>
<dbReference type="Proteomes" id="UP000324222">
    <property type="component" value="Unassembled WGS sequence"/>
</dbReference>
<gene>
    <name evidence="2" type="ORF">E2C01_089581</name>
</gene>
<dbReference type="EMBL" id="VSRR010098433">
    <property type="protein sequence ID" value="MPC94413.1"/>
    <property type="molecule type" value="Genomic_DNA"/>
</dbReference>
<evidence type="ECO:0000313" key="2">
    <source>
        <dbReference type="EMBL" id="MPC94413.1"/>
    </source>
</evidence>
<evidence type="ECO:0000256" key="1">
    <source>
        <dbReference type="SAM" id="MobiDB-lite"/>
    </source>
</evidence>
<feature type="region of interest" description="Disordered" evidence="1">
    <location>
        <begin position="75"/>
        <end position="96"/>
    </location>
</feature>
<evidence type="ECO:0000313" key="3">
    <source>
        <dbReference type="Proteomes" id="UP000324222"/>
    </source>
</evidence>
<organism evidence="2 3">
    <name type="scientific">Portunus trituberculatus</name>
    <name type="common">Swimming crab</name>
    <name type="synonym">Neptunus trituberculatus</name>
    <dbReference type="NCBI Taxonomy" id="210409"/>
    <lineage>
        <taxon>Eukaryota</taxon>
        <taxon>Metazoa</taxon>
        <taxon>Ecdysozoa</taxon>
        <taxon>Arthropoda</taxon>
        <taxon>Crustacea</taxon>
        <taxon>Multicrustacea</taxon>
        <taxon>Malacostraca</taxon>
        <taxon>Eumalacostraca</taxon>
        <taxon>Eucarida</taxon>
        <taxon>Decapoda</taxon>
        <taxon>Pleocyemata</taxon>
        <taxon>Brachyura</taxon>
        <taxon>Eubrachyura</taxon>
        <taxon>Portunoidea</taxon>
        <taxon>Portunidae</taxon>
        <taxon>Portuninae</taxon>
        <taxon>Portunus</taxon>
    </lineage>
</organism>
<keyword evidence="3" id="KW-1185">Reference proteome</keyword>
<accession>A0A5B7JJ68</accession>